<evidence type="ECO:0000256" key="1">
    <source>
        <dbReference type="ARBA" id="ARBA00004613"/>
    </source>
</evidence>
<evidence type="ECO:0000313" key="5">
    <source>
        <dbReference type="EMBL" id="GAA3978082.1"/>
    </source>
</evidence>
<dbReference type="PANTHER" id="PTHR40088:SF2">
    <property type="entry name" value="SECRETED SUGAR HYDROLASE"/>
    <property type="match status" value="1"/>
</dbReference>
<keyword evidence="6" id="KW-1185">Reference proteome</keyword>
<dbReference type="PANTHER" id="PTHR40088">
    <property type="entry name" value="PECTATE LYASE (EUROFUNG)"/>
    <property type="match status" value="1"/>
</dbReference>
<proteinExistence type="predicted"/>
<keyword evidence="2" id="KW-0964">Secreted</keyword>
<feature type="chain" id="PRO_5046217734" description="Parallel beta helix pectate lyase-like protein" evidence="4">
    <location>
        <begin position="21"/>
        <end position="485"/>
    </location>
</feature>
<protein>
    <recommendedName>
        <fullName evidence="7">Parallel beta helix pectate lyase-like protein</fullName>
    </recommendedName>
</protein>
<evidence type="ECO:0000256" key="3">
    <source>
        <dbReference type="ARBA" id="ARBA00022729"/>
    </source>
</evidence>
<keyword evidence="3 4" id="KW-0732">Signal</keyword>
<dbReference type="EMBL" id="BAABBO010000022">
    <property type="protein sequence ID" value="GAA3978082.1"/>
    <property type="molecule type" value="Genomic_DNA"/>
</dbReference>
<name>A0ABP7Q841_9GAMM</name>
<reference evidence="6" key="1">
    <citation type="journal article" date="2019" name="Int. J. Syst. Evol. Microbiol.">
        <title>The Global Catalogue of Microorganisms (GCM) 10K type strain sequencing project: providing services to taxonomists for standard genome sequencing and annotation.</title>
        <authorList>
            <consortium name="The Broad Institute Genomics Platform"/>
            <consortium name="The Broad Institute Genome Sequencing Center for Infectious Disease"/>
            <person name="Wu L."/>
            <person name="Ma J."/>
        </authorList>
    </citation>
    <scope>NUCLEOTIDE SEQUENCE [LARGE SCALE GENOMIC DNA]</scope>
    <source>
        <strain evidence="6">JCM 17555</strain>
    </source>
</reference>
<dbReference type="InterPro" id="IPR011050">
    <property type="entry name" value="Pectin_lyase_fold/virulence"/>
</dbReference>
<dbReference type="SUPFAM" id="SSF51126">
    <property type="entry name" value="Pectin lyase-like"/>
    <property type="match status" value="1"/>
</dbReference>
<dbReference type="Proteomes" id="UP001501337">
    <property type="component" value="Unassembled WGS sequence"/>
</dbReference>
<evidence type="ECO:0000313" key="6">
    <source>
        <dbReference type="Proteomes" id="UP001501337"/>
    </source>
</evidence>
<gene>
    <name evidence="5" type="ORF">GCM10022278_38460</name>
</gene>
<dbReference type="InterPro" id="IPR006626">
    <property type="entry name" value="PbH1"/>
</dbReference>
<feature type="signal peptide" evidence="4">
    <location>
        <begin position="1"/>
        <end position="20"/>
    </location>
</feature>
<dbReference type="InterPro" id="IPR052052">
    <property type="entry name" value="Polysaccharide_Lyase_9"/>
</dbReference>
<dbReference type="InterPro" id="IPR012334">
    <property type="entry name" value="Pectin_lyas_fold"/>
</dbReference>
<sequence length="485" mass="52449">MTVKSVLGGALLIIAMEAGAQDLWVSKVGSDKNSCSEPASKACLTIQKAVSVAKPGDVINITAGRYVENSALSKFTKRCAWLDDLTASLCIEKGGSADKPLIIRAAPGEEGHVVIDSESKRVGIHTQNADFITISGLKIINSRVVGIASWGQATVEIPDYERLGVGLVIENNSIVNTTGPHGVNTSAIGMWGSKDWIVRNNLITGVSVEGASLGSGIKAYGVINALIEHNEIYNTDLGIYWKDHHVADKRRTLFDESIIQYNKINASTNGVYISARPGGTAAGNNIITKNIIYGYEGSGIRGNTAAADFLSGDLVVTNNLFDGENNRSSEAITVDSQRSVEIYGNIIVRNKIDIATDHYSPTKFGHLTRVDYNIYDNDVQFLVDRYSKSRKGFNQLGAWKNSSSDKLFSVKTADPDANSVNSDLKDIFTSIQDKNYHLPKDSIARKFLPDGSNAGPYQHGDEEIGIQKRVVGKVFGDSRDLSLSQ</sequence>
<evidence type="ECO:0008006" key="7">
    <source>
        <dbReference type="Google" id="ProtNLM"/>
    </source>
</evidence>
<dbReference type="Gene3D" id="2.160.20.10">
    <property type="entry name" value="Single-stranded right-handed beta-helix, Pectin lyase-like"/>
    <property type="match status" value="1"/>
</dbReference>
<dbReference type="SMART" id="SM00710">
    <property type="entry name" value="PbH1"/>
    <property type="match status" value="7"/>
</dbReference>
<comment type="caution">
    <text evidence="5">The sequence shown here is derived from an EMBL/GenBank/DDBJ whole genome shotgun (WGS) entry which is preliminary data.</text>
</comment>
<accession>A0ABP7Q841</accession>
<evidence type="ECO:0000256" key="4">
    <source>
        <dbReference type="SAM" id="SignalP"/>
    </source>
</evidence>
<evidence type="ECO:0000256" key="2">
    <source>
        <dbReference type="ARBA" id="ARBA00022525"/>
    </source>
</evidence>
<comment type="subcellular location">
    <subcellularLocation>
        <location evidence="1">Secreted</location>
    </subcellularLocation>
</comment>
<organism evidence="5 6">
    <name type="scientific">Allohahella marinimesophila</name>
    <dbReference type="NCBI Taxonomy" id="1054972"/>
    <lineage>
        <taxon>Bacteria</taxon>
        <taxon>Pseudomonadati</taxon>
        <taxon>Pseudomonadota</taxon>
        <taxon>Gammaproteobacteria</taxon>
        <taxon>Oceanospirillales</taxon>
        <taxon>Hahellaceae</taxon>
        <taxon>Allohahella</taxon>
    </lineage>
</organism>